<evidence type="ECO:0000256" key="10">
    <source>
        <dbReference type="ARBA" id="ARBA00022840"/>
    </source>
</evidence>
<evidence type="ECO:0000256" key="2">
    <source>
        <dbReference type="ARBA" id="ARBA00004496"/>
    </source>
</evidence>
<organism evidence="15 16">
    <name type="scientific">Holtiella tumoricola</name>
    <dbReference type="NCBI Taxonomy" id="3018743"/>
    <lineage>
        <taxon>Bacteria</taxon>
        <taxon>Bacillati</taxon>
        <taxon>Bacillota</taxon>
        <taxon>Clostridia</taxon>
        <taxon>Lachnospirales</taxon>
        <taxon>Cellulosilyticaceae</taxon>
        <taxon>Holtiella</taxon>
    </lineage>
</organism>
<keyword evidence="7 13" id="KW-0808">Transferase</keyword>
<evidence type="ECO:0000256" key="7">
    <source>
        <dbReference type="ARBA" id="ARBA00022679"/>
    </source>
</evidence>
<dbReference type="InterPro" id="IPR008145">
    <property type="entry name" value="GK/Ca_channel_bsu"/>
</dbReference>
<keyword evidence="6 13" id="KW-0963">Cytoplasm</keyword>
<keyword evidence="10 13" id="KW-0067">ATP-binding</keyword>
<dbReference type="Gene3D" id="3.30.63.10">
    <property type="entry name" value="Guanylate Kinase phosphate binding domain"/>
    <property type="match status" value="1"/>
</dbReference>
<evidence type="ECO:0000259" key="14">
    <source>
        <dbReference type="PROSITE" id="PS50052"/>
    </source>
</evidence>
<evidence type="ECO:0000313" key="15">
    <source>
        <dbReference type="EMBL" id="MDA3733100.1"/>
    </source>
</evidence>
<keyword evidence="9 13" id="KW-0418">Kinase</keyword>
<comment type="caution">
    <text evidence="15">The sequence shown here is derived from an EMBL/GenBank/DDBJ whole genome shotgun (WGS) entry which is preliminary data.</text>
</comment>
<dbReference type="GO" id="GO:0005524">
    <property type="term" value="F:ATP binding"/>
    <property type="evidence" value="ECO:0007669"/>
    <property type="project" value="UniProtKB-UniRule"/>
</dbReference>
<dbReference type="PANTHER" id="PTHR23117">
    <property type="entry name" value="GUANYLATE KINASE-RELATED"/>
    <property type="match status" value="1"/>
</dbReference>
<comment type="catalytic activity">
    <reaction evidence="12 13">
        <text>GMP + ATP = GDP + ADP</text>
        <dbReference type="Rhea" id="RHEA:20780"/>
        <dbReference type="ChEBI" id="CHEBI:30616"/>
        <dbReference type="ChEBI" id="CHEBI:58115"/>
        <dbReference type="ChEBI" id="CHEBI:58189"/>
        <dbReference type="ChEBI" id="CHEBI:456216"/>
        <dbReference type="EC" id="2.7.4.8"/>
    </reaction>
</comment>
<comment type="subcellular location">
    <subcellularLocation>
        <location evidence="2 13">Cytoplasm</location>
    </subcellularLocation>
</comment>
<dbReference type="CDD" id="cd00071">
    <property type="entry name" value="GMPK"/>
    <property type="match status" value="1"/>
</dbReference>
<evidence type="ECO:0000256" key="5">
    <source>
        <dbReference type="ARBA" id="ARBA00016296"/>
    </source>
</evidence>
<dbReference type="EC" id="2.7.4.8" evidence="4 13"/>
<keyword evidence="8 13" id="KW-0547">Nucleotide-binding</keyword>
<feature type="domain" description="Guanylate kinase-like" evidence="14">
    <location>
        <begin position="6"/>
        <end position="182"/>
    </location>
</feature>
<evidence type="ECO:0000256" key="1">
    <source>
        <dbReference type="ARBA" id="ARBA00003531"/>
    </source>
</evidence>
<reference evidence="15" key="1">
    <citation type="journal article" date="2023" name="Int. J. Syst. Evol. Microbiol.">
        <title>&lt;i&gt;Holtiella tumoricola&lt;/i&gt; gen. nov. sp. nov., isolated from a human clinical sample.</title>
        <authorList>
            <person name="Allen-Vercoe E."/>
            <person name="Daigneault M.C."/>
            <person name="Vancuren S.J."/>
            <person name="Cochrane K."/>
            <person name="O'Neal L.L."/>
            <person name="Sankaranarayanan K."/>
            <person name="Lawson P.A."/>
        </authorList>
    </citation>
    <scope>NUCLEOTIDE SEQUENCE</scope>
    <source>
        <strain evidence="15">CC70A</strain>
    </source>
</reference>
<comment type="function">
    <text evidence="1 13">Essential for recycling GMP and indirectly, cGMP.</text>
</comment>
<proteinExistence type="inferred from homology"/>
<evidence type="ECO:0000256" key="9">
    <source>
        <dbReference type="ARBA" id="ARBA00022777"/>
    </source>
</evidence>
<dbReference type="FunFam" id="3.30.63.10:FF:000005">
    <property type="entry name" value="Guanylate kinase"/>
    <property type="match status" value="1"/>
</dbReference>
<dbReference type="FunFam" id="3.40.50.300:FF:000855">
    <property type="entry name" value="Guanylate kinase"/>
    <property type="match status" value="1"/>
</dbReference>
<protein>
    <recommendedName>
        <fullName evidence="5 13">Guanylate kinase</fullName>
        <ecNumber evidence="4 13">2.7.4.8</ecNumber>
    </recommendedName>
    <alternativeName>
        <fullName evidence="11 13">GMP kinase</fullName>
    </alternativeName>
</protein>
<comment type="similarity">
    <text evidence="3 13">Belongs to the guanylate kinase family.</text>
</comment>
<evidence type="ECO:0000256" key="8">
    <source>
        <dbReference type="ARBA" id="ARBA00022741"/>
    </source>
</evidence>
<dbReference type="Pfam" id="PF00625">
    <property type="entry name" value="Guanylate_kin"/>
    <property type="match status" value="1"/>
</dbReference>
<dbReference type="Gene3D" id="3.40.50.300">
    <property type="entry name" value="P-loop containing nucleotide triphosphate hydrolases"/>
    <property type="match status" value="1"/>
</dbReference>
<dbReference type="EMBL" id="JAQIFT010000059">
    <property type="protein sequence ID" value="MDA3733100.1"/>
    <property type="molecule type" value="Genomic_DNA"/>
</dbReference>
<dbReference type="GO" id="GO:0005829">
    <property type="term" value="C:cytosol"/>
    <property type="evidence" value="ECO:0007669"/>
    <property type="project" value="TreeGrafter"/>
</dbReference>
<evidence type="ECO:0000256" key="12">
    <source>
        <dbReference type="ARBA" id="ARBA00048594"/>
    </source>
</evidence>
<evidence type="ECO:0000256" key="13">
    <source>
        <dbReference type="HAMAP-Rule" id="MF_00328"/>
    </source>
</evidence>
<dbReference type="HAMAP" id="MF_00328">
    <property type="entry name" value="Guanylate_kinase"/>
    <property type="match status" value="1"/>
</dbReference>
<accession>A0AA42J255</accession>
<dbReference type="AlphaFoldDB" id="A0AA42J255"/>
<evidence type="ECO:0000313" key="16">
    <source>
        <dbReference type="Proteomes" id="UP001169242"/>
    </source>
</evidence>
<evidence type="ECO:0000256" key="4">
    <source>
        <dbReference type="ARBA" id="ARBA00012961"/>
    </source>
</evidence>
<dbReference type="InterPro" id="IPR008144">
    <property type="entry name" value="Guanylate_kin-like_dom"/>
</dbReference>
<dbReference type="NCBIfam" id="TIGR03263">
    <property type="entry name" value="guanyl_kin"/>
    <property type="match status" value="1"/>
</dbReference>
<dbReference type="PROSITE" id="PS50052">
    <property type="entry name" value="GUANYLATE_KINASE_2"/>
    <property type="match status" value="1"/>
</dbReference>
<dbReference type="Proteomes" id="UP001169242">
    <property type="component" value="Unassembled WGS sequence"/>
</dbReference>
<dbReference type="InterPro" id="IPR017665">
    <property type="entry name" value="Guanylate_kinase"/>
</dbReference>
<dbReference type="InterPro" id="IPR027417">
    <property type="entry name" value="P-loop_NTPase"/>
</dbReference>
<dbReference type="SMART" id="SM00072">
    <property type="entry name" value="GuKc"/>
    <property type="match status" value="1"/>
</dbReference>
<sequence length="201" mass="23278">MMQSEGLKIILSGPSGSGKGTIVKELIKEDFILSISATTRQPRVGEQDEVHYFFKSVEEFEEMIEKGELLEYANFCNNYYGTPKSFIDKSVEEGKDVILEIEVQGAMQVKSVYPDAIFVFIMPPTFEELKSRLIGRGTETDDVIEKRLARAVDELKMYKEYDYIVINDRLEDAVEHIRNIVRAEKLKSYRYKTYIEEMLTK</sequence>
<name>A0AA42J255_9FIRM</name>
<keyword evidence="16" id="KW-1185">Reference proteome</keyword>
<evidence type="ECO:0000256" key="11">
    <source>
        <dbReference type="ARBA" id="ARBA00030128"/>
    </source>
</evidence>
<feature type="binding site" evidence="13">
    <location>
        <begin position="13"/>
        <end position="20"/>
    </location>
    <ligand>
        <name>ATP</name>
        <dbReference type="ChEBI" id="CHEBI:30616"/>
    </ligand>
</feature>
<dbReference type="SUPFAM" id="SSF52540">
    <property type="entry name" value="P-loop containing nucleoside triphosphate hydrolases"/>
    <property type="match status" value="1"/>
</dbReference>
<evidence type="ECO:0000256" key="3">
    <source>
        <dbReference type="ARBA" id="ARBA00005790"/>
    </source>
</evidence>
<dbReference type="PANTHER" id="PTHR23117:SF13">
    <property type="entry name" value="GUANYLATE KINASE"/>
    <property type="match status" value="1"/>
</dbReference>
<gene>
    <name evidence="13 15" type="primary">gmk</name>
    <name evidence="15" type="ORF">PBV87_16610</name>
</gene>
<evidence type="ECO:0000256" key="6">
    <source>
        <dbReference type="ARBA" id="ARBA00022490"/>
    </source>
</evidence>
<dbReference type="GO" id="GO:0004385">
    <property type="term" value="F:GMP kinase activity"/>
    <property type="evidence" value="ECO:0007669"/>
    <property type="project" value="UniProtKB-UniRule"/>
</dbReference>